<evidence type="ECO:0000313" key="7">
    <source>
        <dbReference type="Proteomes" id="UP000812287"/>
    </source>
</evidence>
<name>A0A9P7VQG4_9AGAR</name>
<evidence type="ECO:0000256" key="2">
    <source>
        <dbReference type="ARBA" id="ARBA00022692"/>
    </source>
</evidence>
<sequence length="428" mass="48037">MPNPSEMSNSDTGTENAPRPSVSVFARYIHGWSWQAFPIGMGTGAVYVTLAGLEDRFNDLTAIETGFYFINMALFVTNVVTLLLQTILYPCQAWRLVRDPVKGVFVPLIVLSFATIIIGTVNYAYPSGHVSAGFIYALFWVYVLFALLTCFPMIMIWFNKPHDLMHFTPAYAFLIFPMMLVGVVSFNVLRVMDASDPRGLGVLLVGYFFQGLGSFMTFFYLCIYVIRVMATGFLEGHQANGAFVACGPPGFTALALINLADHARKILPSRGYVTENAGEIWYAGSVLAGLLLYGLAVFFFIFGVLPYWFKLHKNLNEILGCWALTFPNVGWISITRLMGDIFGIEFLYIVHLCLTLAMVLTWFTLFSLTIVAFYRGLIFKSKEEDVLKDVLPGHNEREETDIPIVADEERVTGAMPMMSESWTRPEQR</sequence>
<dbReference type="EMBL" id="MU250541">
    <property type="protein sequence ID" value="KAG7444119.1"/>
    <property type="molecule type" value="Genomic_DNA"/>
</dbReference>
<keyword evidence="2 5" id="KW-0812">Transmembrane</keyword>
<dbReference type="RefSeq" id="XP_043037619.1">
    <property type="nucleotide sequence ID" value="XM_043190531.1"/>
</dbReference>
<comment type="caution">
    <text evidence="6">The sequence shown here is derived from an EMBL/GenBank/DDBJ whole genome shotgun (WGS) entry which is preliminary data.</text>
</comment>
<evidence type="ECO:0000256" key="1">
    <source>
        <dbReference type="ARBA" id="ARBA00004141"/>
    </source>
</evidence>
<feature type="transmembrane region" description="Helical" evidence="5">
    <location>
        <begin position="32"/>
        <end position="53"/>
    </location>
</feature>
<feature type="transmembrane region" description="Helical" evidence="5">
    <location>
        <begin position="170"/>
        <end position="189"/>
    </location>
</feature>
<dbReference type="OrthoDB" id="2901184at2759"/>
<dbReference type="CDD" id="cd09317">
    <property type="entry name" value="TDT_Mae1_like"/>
    <property type="match status" value="1"/>
</dbReference>
<dbReference type="InterPro" id="IPR030185">
    <property type="entry name" value="Mae1"/>
</dbReference>
<dbReference type="PANTHER" id="PTHR31162">
    <property type="entry name" value="MALIC ACID TRANSPORT PROTEIN-RELATED"/>
    <property type="match status" value="1"/>
</dbReference>
<protein>
    <recommendedName>
        <fullName evidence="8">C4-dicarboxylate transporter/malic acid transport protein</fullName>
    </recommendedName>
</protein>
<feature type="transmembrane region" description="Helical" evidence="5">
    <location>
        <begin position="280"/>
        <end position="309"/>
    </location>
</feature>
<gene>
    <name evidence="6" type="ORF">BT62DRAFT_995566</name>
</gene>
<keyword evidence="4 5" id="KW-0472">Membrane</keyword>
<dbReference type="GO" id="GO:0016020">
    <property type="term" value="C:membrane"/>
    <property type="evidence" value="ECO:0007669"/>
    <property type="project" value="UniProtKB-SubCell"/>
</dbReference>
<evidence type="ECO:0000256" key="4">
    <source>
        <dbReference type="ARBA" id="ARBA00023136"/>
    </source>
</evidence>
<proteinExistence type="predicted"/>
<feature type="transmembrane region" description="Helical" evidence="5">
    <location>
        <begin position="238"/>
        <end position="259"/>
    </location>
</feature>
<evidence type="ECO:0008006" key="8">
    <source>
        <dbReference type="Google" id="ProtNLM"/>
    </source>
</evidence>
<dbReference type="Proteomes" id="UP000812287">
    <property type="component" value="Unassembled WGS sequence"/>
</dbReference>
<comment type="subcellular location">
    <subcellularLocation>
        <location evidence="1">Membrane</location>
        <topology evidence="1">Multi-pass membrane protein</topology>
    </subcellularLocation>
</comment>
<feature type="transmembrane region" description="Helical" evidence="5">
    <location>
        <begin position="65"/>
        <end position="84"/>
    </location>
</feature>
<dbReference type="InterPro" id="IPR038665">
    <property type="entry name" value="Voltage-dep_anion_channel_sf"/>
</dbReference>
<feature type="transmembrane region" description="Helical" evidence="5">
    <location>
        <begin position="137"/>
        <end position="158"/>
    </location>
</feature>
<accession>A0A9P7VQG4</accession>
<dbReference type="AlphaFoldDB" id="A0A9P7VQG4"/>
<dbReference type="InterPro" id="IPR004695">
    <property type="entry name" value="SLAC1/Mae1/Ssu1/TehA"/>
</dbReference>
<dbReference type="GO" id="GO:0015140">
    <property type="term" value="F:malate transmembrane transporter activity"/>
    <property type="evidence" value="ECO:0007669"/>
    <property type="project" value="InterPro"/>
</dbReference>
<dbReference type="PANTHER" id="PTHR31162:SF0">
    <property type="entry name" value="MALIC ACID TRANSPORT PROTEIN"/>
    <property type="match status" value="1"/>
</dbReference>
<dbReference type="GeneID" id="66112828"/>
<keyword evidence="3 5" id="KW-1133">Transmembrane helix</keyword>
<keyword evidence="7" id="KW-1185">Reference proteome</keyword>
<feature type="transmembrane region" description="Helical" evidence="5">
    <location>
        <begin position="201"/>
        <end position="226"/>
    </location>
</feature>
<feature type="transmembrane region" description="Helical" evidence="5">
    <location>
        <begin position="346"/>
        <end position="374"/>
    </location>
</feature>
<dbReference type="Pfam" id="PF03595">
    <property type="entry name" value="SLAC1"/>
    <property type="match status" value="1"/>
</dbReference>
<dbReference type="Gene3D" id="1.50.10.150">
    <property type="entry name" value="Voltage-dependent anion channel"/>
    <property type="match status" value="1"/>
</dbReference>
<evidence type="ECO:0000256" key="3">
    <source>
        <dbReference type="ARBA" id="ARBA00022989"/>
    </source>
</evidence>
<evidence type="ECO:0000256" key="5">
    <source>
        <dbReference type="SAM" id="Phobius"/>
    </source>
</evidence>
<organism evidence="6 7">
    <name type="scientific">Guyanagaster necrorhizus</name>
    <dbReference type="NCBI Taxonomy" id="856835"/>
    <lineage>
        <taxon>Eukaryota</taxon>
        <taxon>Fungi</taxon>
        <taxon>Dikarya</taxon>
        <taxon>Basidiomycota</taxon>
        <taxon>Agaricomycotina</taxon>
        <taxon>Agaricomycetes</taxon>
        <taxon>Agaricomycetidae</taxon>
        <taxon>Agaricales</taxon>
        <taxon>Marasmiineae</taxon>
        <taxon>Physalacriaceae</taxon>
        <taxon>Guyanagaster</taxon>
    </lineage>
</organism>
<evidence type="ECO:0000313" key="6">
    <source>
        <dbReference type="EMBL" id="KAG7444119.1"/>
    </source>
</evidence>
<reference evidence="6" key="1">
    <citation type="submission" date="2020-11" db="EMBL/GenBank/DDBJ databases">
        <title>Adaptations for nitrogen fixation in a non-lichenized fungal sporocarp promotes dispersal by wood-feeding termites.</title>
        <authorList>
            <consortium name="DOE Joint Genome Institute"/>
            <person name="Koch R.A."/>
            <person name="Yoon G."/>
            <person name="Arayal U."/>
            <person name="Lail K."/>
            <person name="Amirebrahimi M."/>
            <person name="Labutti K."/>
            <person name="Lipzen A."/>
            <person name="Riley R."/>
            <person name="Barry K."/>
            <person name="Henrissat B."/>
            <person name="Grigoriev I.V."/>
            <person name="Herr J.R."/>
            <person name="Aime M.C."/>
        </authorList>
    </citation>
    <scope>NUCLEOTIDE SEQUENCE</scope>
    <source>
        <strain evidence="6">MCA 3950</strain>
    </source>
</reference>
<feature type="transmembrane region" description="Helical" evidence="5">
    <location>
        <begin position="104"/>
        <end position="125"/>
    </location>
</feature>